<proteinExistence type="predicted"/>
<name>A0A8J2JJG6_9HEXA</name>
<protein>
    <submittedName>
        <fullName evidence="1">Uncharacterized protein</fullName>
    </submittedName>
</protein>
<evidence type="ECO:0000313" key="2">
    <source>
        <dbReference type="Proteomes" id="UP000708208"/>
    </source>
</evidence>
<feature type="non-terminal residue" evidence="1">
    <location>
        <position position="1"/>
    </location>
</feature>
<dbReference type="Proteomes" id="UP000708208">
    <property type="component" value="Unassembled WGS sequence"/>
</dbReference>
<evidence type="ECO:0000313" key="1">
    <source>
        <dbReference type="EMBL" id="CAG7720007.1"/>
    </source>
</evidence>
<dbReference type="AlphaFoldDB" id="A0A8J2JJG6"/>
<keyword evidence="2" id="KW-1185">Reference proteome</keyword>
<dbReference type="EMBL" id="CAJVCH010066311">
    <property type="protein sequence ID" value="CAG7720007.1"/>
    <property type="molecule type" value="Genomic_DNA"/>
</dbReference>
<sequence length="34" mass="3819">GNPLKSTSRFEKLKAGGWDTCETRMIYVCISGRN</sequence>
<accession>A0A8J2JJG6</accession>
<organism evidence="1 2">
    <name type="scientific">Allacma fusca</name>
    <dbReference type="NCBI Taxonomy" id="39272"/>
    <lineage>
        <taxon>Eukaryota</taxon>
        <taxon>Metazoa</taxon>
        <taxon>Ecdysozoa</taxon>
        <taxon>Arthropoda</taxon>
        <taxon>Hexapoda</taxon>
        <taxon>Collembola</taxon>
        <taxon>Symphypleona</taxon>
        <taxon>Sminthuridae</taxon>
        <taxon>Allacma</taxon>
    </lineage>
</organism>
<gene>
    <name evidence="1" type="ORF">AFUS01_LOCUS9300</name>
</gene>
<reference evidence="1" key="1">
    <citation type="submission" date="2021-06" db="EMBL/GenBank/DDBJ databases">
        <authorList>
            <person name="Hodson N. C."/>
            <person name="Mongue J. A."/>
            <person name="Jaron S. K."/>
        </authorList>
    </citation>
    <scope>NUCLEOTIDE SEQUENCE</scope>
</reference>
<comment type="caution">
    <text evidence="1">The sequence shown here is derived from an EMBL/GenBank/DDBJ whole genome shotgun (WGS) entry which is preliminary data.</text>
</comment>